<dbReference type="Proteomes" id="UP000054058">
    <property type="component" value="Unassembled WGS sequence"/>
</dbReference>
<dbReference type="eggNOG" id="COG0438">
    <property type="taxonomic scope" value="Bacteria"/>
</dbReference>
<dbReference type="EMBL" id="JAMB01000001">
    <property type="protein sequence ID" value="ETX12710.1"/>
    <property type="molecule type" value="Genomic_DNA"/>
</dbReference>
<proteinExistence type="predicted"/>
<accession>X7EA09</accession>
<dbReference type="PANTHER" id="PTHR45947">
    <property type="entry name" value="SULFOQUINOVOSYL TRANSFERASE SQD2"/>
    <property type="match status" value="1"/>
</dbReference>
<evidence type="ECO:0000313" key="3">
    <source>
        <dbReference type="Proteomes" id="UP000054058"/>
    </source>
</evidence>
<dbReference type="GO" id="GO:0016757">
    <property type="term" value="F:glycosyltransferase activity"/>
    <property type="evidence" value="ECO:0007669"/>
    <property type="project" value="InterPro"/>
</dbReference>
<comment type="caution">
    <text evidence="2">The sequence shown here is derived from an EMBL/GenBank/DDBJ whole genome shotgun (WGS) entry which is preliminary data.</text>
</comment>
<dbReference type="InterPro" id="IPR050194">
    <property type="entry name" value="Glycosyltransferase_grp1"/>
</dbReference>
<feature type="domain" description="Glycosyl transferase family 1" evidence="1">
    <location>
        <begin position="190"/>
        <end position="324"/>
    </location>
</feature>
<dbReference type="CDD" id="cd03801">
    <property type="entry name" value="GT4_PimA-like"/>
    <property type="match status" value="1"/>
</dbReference>
<protein>
    <recommendedName>
        <fullName evidence="1">Glycosyl transferase family 1 domain-containing protein</fullName>
    </recommendedName>
</protein>
<dbReference type="InterPro" id="IPR001296">
    <property type="entry name" value="Glyco_trans_1"/>
</dbReference>
<dbReference type="Pfam" id="PF00534">
    <property type="entry name" value="Glycos_transf_1"/>
    <property type="match status" value="1"/>
</dbReference>
<evidence type="ECO:0000313" key="2">
    <source>
        <dbReference type="EMBL" id="ETX12710.1"/>
    </source>
</evidence>
<keyword evidence="3" id="KW-1185">Reference proteome</keyword>
<sequence>MENKKKLLFWGELPPTVYHGISISNERILSALSTGFIIHTIEDKGSFGGRLIALFSFFISILKLMYVSYRKFDIYYTNMPMSYFGLWKIYLSIVCVKLISSNTKVVSHLHRGDFLDFIKIPRNKYLFKKISTHIDLVLSLSKTSKSELVSSGLINADKVEVLHNTISVTQSENTIRKNILNDFSQSDFYCLCNYISTKRIHHLVEIANAIPLVRMSFNGAAESDSYMQKLSALNTGAVCHFNGVINGEEKEVALSQSKALVLPSLNEGMPLVVLESLAQSTPVICYDVGYIGDYVGSDYPGLVKELTDKALKEKIEWMNNLPSEEYLALRKHSFDLFWNNFDLNKINCSALNMFKHLV</sequence>
<reference evidence="2 3" key="1">
    <citation type="submission" date="2014-01" db="EMBL/GenBank/DDBJ databases">
        <title>Marinomonas ushuaiensis DSM 15871 Genome Sequencing.</title>
        <authorList>
            <person name="Lai Q."/>
            <person name="Shao Z.S."/>
        </authorList>
    </citation>
    <scope>NUCLEOTIDE SEQUENCE [LARGE SCALE GENOMIC DNA]</scope>
    <source>
        <strain evidence="2 3">DSM 15871</strain>
    </source>
</reference>
<dbReference type="OrthoDB" id="9792269at2"/>
<dbReference type="STRING" id="1122207.MUS1_03105"/>
<dbReference type="SUPFAM" id="SSF53756">
    <property type="entry name" value="UDP-Glycosyltransferase/glycogen phosphorylase"/>
    <property type="match status" value="1"/>
</dbReference>
<evidence type="ECO:0000259" key="1">
    <source>
        <dbReference type="Pfam" id="PF00534"/>
    </source>
</evidence>
<dbReference type="RefSeq" id="WP_051436067.1">
    <property type="nucleotide sequence ID" value="NZ_JAMB01000001.1"/>
</dbReference>
<dbReference type="PATRIC" id="fig|1122207.3.peg.636"/>
<organism evidence="2 3">
    <name type="scientific">Marinomonas ushuaiensis DSM 15871</name>
    <dbReference type="NCBI Taxonomy" id="1122207"/>
    <lineage>
        <taxon>Bacteria</taxon>
        <taxon>Pseudomonadati</taxon>
        <taxon>Pseudomonadota</taxon>
        <taxon>Gammaproteobacteria</taxon>
        <taxon>Oceanospirillales</taxon>
        <taxon>Oceanospirillaceae</taxon>
        <taxon>Marinomonas</taxon>
    </lineage>
</organism>
<dbReference type="Gene3D" id="3.40.50.2000">
    <property type="entry name" value="Glycogen Phosphorylase B"/>
    <property type="match status" value="2"/>
</dbReference>
<dbReference type="PANTHER" id="PTHR45947:SF3">
    <property type="entry name" value="SULFOQUINOVOSYL TRANSFERASE SQD2"/>
    <property type="match status" value="1"/>
</dbReference>
<name>X7EA09_9GAMM</name>
<dbReference type="AlphaFoldDB" id="X7EA09"/>
<gene>
    <name evidence="2" type="ORF">MUS1_03105</name>
</gene>